<evidence type="ECO:0000256" key="3">
    <source>
        <dbReference type="ARBA" id="ARBA00022692"/>
    </source>
</evidence>
<dbReference type="InterPro" id="IPR050638">
    <property type="entry name" value="AA-Vitamin_Transporters"/>
</dbReference>
<dbReference type="PANTHER" id="PTHR32322:SF18">
    <property type="entry name" value="S-ADENOSYLMETHIONINE_S-ADENOSYLHOMOCYSTEINE TRANSPORTER"/>
    <property type="match status" value="1"/>
</dbReference>
<dbReference type="Proteomes" id="UP001218423">
    <property type="component" value="Chromosome"/>
</dbReference>
<dbReference type="GO" id="GO:0005886">
    <property type="term" value="C:plasma membrane"/>
    <property type="evidence" value="ECO:0007669"/>
    <property type="project" value="UniProtKB-SubCell"/>
</dbReference>
<comment type="subcellular location">
    <subcellularLocation>
        <location evidence="1">Cell membrane</location>
        <topology evidence="1">Multi-pass membrane protein</topology>
    </subcellularLocation>
</comment>
<feature type="transmembrane region" description="Helical" evidence="6">
    <location>
        <begin position="156"/>
        <end position="175"/>
    </location>
</feature>
<name>A0AAJ6CMC6_AERCA</name>
<protein>
    <submittedName>
        <fullName evidence="8">DMT family transporter</fullName>
    </submittedName>
</protein>
<evidence type="ECO:0000259" key="7">
    <source>
        <dbReference type="Pfam" id="PF00892"/>
    </source>
</evidence>
<gene>
    <name evidence="8" type="ORF">P5S46_10695</name>
</gene>
<sequence>MSSRPHVAKAHGKVLLFTLLISLSFPIGSALTAVLDPLVVTWARYLLASLIFVGVLGYQGGLVQPSLRDLGRYTLISLPALCYFVAMFVALQETSALDASALYTTVPLISALAGMVILRRAIGWGMGLALLGGMVAAALIIFRGDLGLVANLSLTPGNRIYLLGCVAMALNPILIKRCYRGESFLHLTGWTLICATVLLTPVALPGLLETDWSRVSLPVGLGLGYLALFATALSFLLFQQGSVALQPEQVSAYTYLIPVMVLLTGMLTGETVHWEQVGWGVGGVLLTMVVMVLLPLHAGKRGAV</sequence>
<feature type="domain" description="EamA" evidence="7">
    <location>
        <begin position="161"/>
        <end position="291"/>
    </location>
</feature>
<feature type="transmembrane region" description="Helical" evidence="6">
    <location>
        <begin position="219"/>
        <end position="238"/>
    </location>
</feature>
<keyword evidence="2" id="KW-1003">Cell membrane</keyword>
<keyword evidence="3 6" id="KW-0812">Transmembrane</keyword>
<evidence type="ECO:0000313" key="9">
    <source>
        <dbReference type="Proteomes" id="UP001218423"/>
    </source>
</evidence>
<feature type="transmembrane region" description="Helical" evidence="6">
    <location>
        <begin position="125"/>
        <end position="144"/>
    </location>
</feature>
<evidence type="ECO:0000313" key="8">
    <source>
        <dbReference type="EMBL" id="WFF96158.1"/>
    </source>
</evidence>
<evidence type="ECO:0000256" key="1">
    <source>
        <dbReference type="ARBA" id="ARBA00004651"/>
    </source>
</evidence>
<dbReference type="Pfam" id="PF00892">
    <property type="entry name" value="EamA"/>
    <property type="match status" value="2"/>
</dbReference>
<dbReference type="InterPro" id="IPR037185">
    <property type="entry name" value="EmrE-like"/>
</dbReference>
<feature type="transmembrane region" description="Helical" evidence="6">
    <location>
        <begin position="187"/>
        <end position="207"/>
    </location>
</feature>
<evidence type="ECO:0000256" key="4">
    <source>
        <dbReference type="ARBA" id="ARBA00022989"/>
    </source>
</evidence>
<dbReference type="AlphaFoldDB" id="A0AAJ6CMC6"/>
<feature type="transmembrane region" description="Helical" evidence="6">
    <location>
        <begin position="250"/>
        <end position="267"/>
    </location>
</feature>
<proteinExistence type="predicted"/>
<feature type="transmembrane region" description="Helical" evidence="6">
    <location>
        <begin position="70"/>
        <end position="89"/>
    </location>
</feature>
<dbReference type="InterPro" id="IPR000620">
    <property type="entry name" value="EamA_dom"/>
</dbReference>
<feature type="transmembrane region" description="Helical" evidence="6">
    <location>
        <begin position="42"/>
        <end position="58"/>
    </location>
</feature>
<feature type="domain" description="EamA" evidence="7">
    <location>
        <begin position="14"/>
        <end position="141"/>
    </location>
</feature>
<reference evidence="8" key="1">
    <citation type="submission" date="2023-03" db="EMBL/GenBank/DDBJ databases">
        <title>Aeromonas caviae strain AC1520.</title>
        <authorList>
            <person name="Xie T."/>
            <person name="Zhang Q."/>
            <person name="Deng J."/>
            <person name="Li X."/>
        </authorList>
    </citation>
    <scope>NUCLEOTIDE SEQUENCE</scope>
    <source>
        <strain evidence="8">AC1520</strain>
    </source>
</reference>
<dbReference type="RefSeq" id="WP_048207779.1">
    <property type="nucleotide sequence ID" value="NZ_CAWPSP010000007.1"/>
</dbReference>
<keyword evidence="4 6" id="KW-1133">Transmembrane helix</keyword>
<organism evidence="8 9">
    <name type="scientific">Aeromonas caviae</name>
    <name type="common">Aeromonas punctata</name>
    <dbReference type="NCBI Taxonomy" id="648"/>
    <lineage>
        <taxon>Bacteria</taxon>
        <taxon>Pseudomonadati</taxon>
        <taxon>Pseudomonadota</taxon>
        <taxon>Gammaproteobacteria</taxon>
        <taxon>Aeromonadales</taxon>
        <taxon>Aeromonadaceae</taxon>
        <taxon>Aeromonas</taxon>
    </lineage>
</organism>
<dbReference type="PANTHER" id="PTHR32322">
    <property type="entry name" value="INNER MEMBRANE TRANSPORTER"/>
    <property type="match status" value="1"/>
</dbReference>
<evidence type="ECO:0000256" key="6">
    <source>
        <dbReference type="SAM" id="Phobius"/>
    </source>
</evidence>
<accession>A0AAJ6CMC6</accession>
<evidence type="ECO:0000256" key="5">
    <source>
        <dbReference type="ARBA" id="ARBA00023136"/>
    </source>
</evidence>
<dbReference type="EMBL" id="CP120942">
    <property type="protein sequence ID" value="WFF96158.1"/>
    <property type="molecule type" value="Genomic_DNA"/>
</dbReference>
<evidence type="ECO:0000256" key="2">
    <source>
        <dbReference type="ARBA" id="ARBA00022475"/>
    </source>
</evidence>
<keyword evidence="5 6" id="KW-0472">Membrane</keyword>
<feature type="transmembrane region" description="Helical" evidence="6">
    <location>
        <begin position="101"/>
        <end position="118"/>
    </location>
</feature>
<dbReference type="SUPFAM" id="SSF103481">
    <property type="entry name" value="Multidrug resistance efflux transporter EmrE"/>
    <property type="match status" value="1"/>
</dbReference>
<feature type="transmembrane region" description="Helical" evidence="6">
    <location>
        <begin position="279"/>
        <end position="298"/>
    </location>
</feature>